<proteinExistence type="inferred from homology"/>
<evidence type="ECO:0000313" key="2">
    <source>
        <dbReference type="EMBL" id="ARP80361.1"/>
    </source>
</evidence>
<dbReference type="RefSeq" id="WP_086063592.1">
    <property type="nucleotide sequence ID" value="NZ_CP021108.1"/>
</dbReference>
<dbReference type="PANTHER" id="PTHR11803">
    <property type="entry name" value="2-IMINOBUTANOATE/2-IMINOPROPANOATE DEAMINASE RIDA"/>
    <property type="match status" value="1"/>
</dbReference>
<protein>
    <recommendedName>
        <fullName evidence="4">Enamine deaminase RidA</fullName>
    </recommendedName>
</protein>
<dbReference type="Pfam" id="PF01042">
    <property type="entry name" value="Ribonuc_L-PSP"/>
    <property type="match status" value="1"/>
</dbReference>
<dbReference type="GO" id="GO:0005829">
    <property type="term" value="C:cytosol"/>
    <property type="evidence" value="ECO:0007669"/>
    <property type="project" value="TreeGrafter"/>
</dbReference>
<dbReference type="OrthoDB" id="9808943at2"/>
<dbReference type="InterPro" id="IPR035959">
    <property type="entry name" value="RutC-like_sf"/>
</dbReference>
<dbReference type="Proteomes" id="UP000194151">
    <property type="component" value="Chromosome"/>
</dbReference>
<dbReference type="AlphaFoldDB" id="A0A1W6YH54"/>
<dbReference type="PANTHER" id="PTHR11803:SF58">
    <property type="entry name" value="PROTEIN HMF1-RELATED"/>
    <property type="match status" value="1"/>
</dbReference>
<name>A0A1W6YH54_9BORD</name>
<gene>
    <name evidence="2" type="ORF">CAL12_05615</name>
</gene>
<accession>A0A1W6YH54</accession>
<evidence type="ECO:0000256" key="1">
    <source>
        <dbReference type="ARBA" id="ARBA00010552"/>
    </source>
</evidence>
<organism evidence="2 3">
    <name type="scientific">Bordetella genomosp. 8</name>
    <dbReference type="NCBI Taxonomy" id="1416806"/>
    <lineage>
        <taxon>Bacteria</taxon>
        <taxon>Pseudomonadati</taxon>
        <taxon>Pseudomonadota</taxon>
        <taxon>Betaproteobacteria</taxon>
        <taxon>Burkholderiales</taxon>
        <taxon>Alcaligenaceae</taxon>
        <taxon>Bordetella</taxon>
    </lineage>
</organism>
<dbReference type="EMBL" id="CP021108">
    <property type="protein sequence ID" value="ARP80361.1"/>
    <property type="molecule type" value="Genomic_DNA"/>
</dbReference>
<reference evidence="2 3" key="1">
    <citation type="submission" date="2017-05" db="EMBL/GenBank/DDBJ databases">
        <title>Complete and WGS of Bordetella genogroups.</title>
        <authorList>
            <person name="Spilker T."/>
            <person name="LiPuma J."/>
        </authorList>
    </citation>
    <scope>NUCLEOTIDE SEQUENCE [LARGE SCALE GENOMIC DNA]</scope>
    <source>
        <strain evidence="2 3">AU19157</strain>
    </source>
</reference>
<dbReference type="Gene3D" id="3.30.1330.40">
    <property type="entry name" value="RutC-like"/>
    <property type="match status" value="1"/>
</dbReference>
<sequence>MPRSHIPADMMPVVGPLSWGLEFPLQGRCLLVSGQVGADAQGDVPDGLIAQTRNVWANIDRVLKSAGMSARDVVRTGIYLSSQVEFGEEERAAFNTLRVEFLGDNRPASTLIFVHRLMDRRWLVEIDAIAVAPDAAS</sequence>
<evidence type="ECO:0000313" key="3">
    <source>
        <dbReference type="Proteomes" id="UP000194151"/>
    </source>
</evidence>
<evidence type="ECO:0008006" key="4">
    <source>
        <dbReference type="Google" id="ProtNLM"/>
    </source>
</evidence>
<keyword evidence="3" id="KW-1185">Reference proteome</keyword>
<dbReference type="KEGG" id="bgv:CAL12_05615"/>
<dbReference type="STRING" id="1416806.CAL12_05615"/>
<dbReference type="SUPFAM" id="SSF55298">
    <property type="entry name" value="YjgF-like"/>
    <property type="match status" value="1"/>
</dbReference>
<dbReference type="InterPro" id="IPR006175">
    <property type="entry name" value="YjgF/YER057c/UK114"/>
</dbReference>
<dbReference type="CDD" id="cd00448">
    <property type="entry name" value="YjgF_YER057c_UK114_family"/>
    <property type="match status" value="1"/>
</dbReference>
<dbReference type="GO" id="GO:0019239">
    <property type="term" value="F:deaminase activity"/>
    <property type="evidence" value="ECO:0007669"/>
    <property type="project" value="TreeGrafter"/>
</dbReference>
<comment type="similarity">
    <text evidence="1">Belongs to the RutC family.</text>
</comment>